<reference evidence="3" key="1">
    <citation type="submission" date="2021-02" db="EMBL/GenBank/DDBJ databases">
        <authorList>
            <person name="Syme A R."/>
            <person name="Syme A R."/>
            <person name="Moolhuijzen P."/>
        </authorList>
    </citation>
    <scope>NUCLEOTIDE SEQUENCE</scope>
    <source>
        <strain evidence="3">W1-1</strain>
    </source>
</reference>
<protein>
    <submittedName>
        <fullName evidence="3">Glycoprotease pgp1</fullName>
    </submittedName>
</protein>
<dbReference type="PROSITE" id="PS01016">
    <property type="entry name" value="GLYCOPROTEASE"/>
    <property type="match status" value="1"/>
</dbReference>
<dbReference type="GO" id="GO:0046872">
    <property type="term" value="F:metal ion binding"/>
    <property type="evidence" value="ECO:0007669"/>
    <property type="project" value="UniProtKB-KW"/>
</dbReference>
<evidence type="ECO:0000313" key="4">
    <source>
        <dbReference type="Proteomes" id="UP000472372"/>
    </source>
</evidence>
<keyword evidence="1" id="KW-0808">Transferase</keyword>
<dbReference type="InterPro" id="IPR022450">
    <property type="entry name" value="TsaD"/>
</dbReference>
<feature type="domain" description="Gcp-like" evidence="2">
    <location>
        <begin position="178"/>
        <end position="229"/>
    </location>
</feature>
<dbReference type="GO" id="GO:0072670">
    <property type="term" value="P:mitochondrial tRNA threonylcarbamoyladenosine modification"/>
    <property type="evidence" value="ECO:0007669"/>
    <property type="project" value="TreeGrafter"/>
</dbReference>
<evidence type="ECO:0000256" key="1">
    <source>
        <dbReference type="HAMAP-Rule" id="MF_03179"/>
    </source>
</evidence>
<keyword evidence="1" id="KW-0496">Mitochondrion</keyword>
<dbReference type="AlphaFoldDB" id="A0A6S6WD63"/>
<evidence type="ECO:0000313" key="3">
    <source>
        <dbReference type="EMBL" id="CAE7206628.1"/>
    </source>
</evidence>
<dbReference type="PANTHER" id="PTHR11735:SF6">
    <property type="entry name" value="TRNA N6-ADENOSINE THREONYLCARBAMOYLTRANSFERASE, MITOCHONDRIAL"/>
    <property type="match status" value="1"/>
</dbReference>
<keyword evidence="1" id="KW-0012">Acyltransferase</keyword>
<dbReference type="HAMAP" id="MF_01445">
    <property type="entry name" value="TsaD"/>
    <property type="match status" value="1"/>
</dbReference>
<dbReference type="SUPFAM" id="SSF53067">
    <property type="entry name" value="Actin-like ATPase domain"/>
    <property type="match status" value="2"/>
</dbReference>
<dbReference type="InterPro" id="IPR017860">
    <property type="entry name" value="Peptidase_M22_CS"/>
</dbReference>
<dbReference type="InterPro" id="IPR043129">
    <property type="entry name" value="ATPase_NBD"/>
</dbReference>
<comment type="catalytic activity">
    <reaction evidence="1">
        <text>L-threonylcarbamoyladenylate + adenosine(37) in tRNA = N(6)-L-threonylcarbamoyladenosine(37) in tRNA + AMP + H(+)</text>
        <dbReference type="Rhea" id="RHEA:37059"/>
        <dbReference type="Rhea" id="RHEA-COMP:10162"/>
        <dbReference type="Rhea" id="RHEA-COMP:10163"/>
        <dbReference type="ChEBI" id="CHEBI:15378"/>
        <dbReference type="ChEBI" id="CHEBI:73682"/>
        <dbReference type="ChEBI" id="CHEBI:74411"/>
        <dbReference type="ChEBI" id="CHEBI:74418"/>
        <dbReference type="ChEBI" id="CHEBI:456215"/>
        <dbReference type="EC" id="2.3.1.234"/>
    </reaction>
</comment>
<keyword evidence="1" id="KW-0819">tRNA processing</keyword>
<dbReference type="GO" id="GO:0061711">
    <property type="term" value="F:tRNA N(6)-L-threonylcarbamoyladenine synthase activity"/>
    <property type="evidence" value="ECO:0007669"/>
    <property type="project" value="UniProtKB-EC"/>
</dbReference>
<dbReference type="EMBL" id="HG992985">
    <property type="protein sequence ID" value="CAE7206628.1"/>
    <property type="molecule type" value="Genomic_DNA"/>
</dbReference>
<proteinExistence type="inferred from homology"/>
<dbReference type="Gene3D" id="3.30.420.40">
    <property type="match status" value="2"/>
</dbReference>
<comment type="subunit">
    <text evidence="1">Homodimer.</text>
</comment>
<dbReference type="PANTHER" id="PTHR11735">
    <property type="entry name" value="TRNA N6-ADENOSINE THREONYLCARBAMOYLTRANSFERASE"/>
    <property type="match status" value="1"/>
</dbReference>
<dbReference type="InterPro" id="IPR000905">
    <property type="entry name" value="Gcp-like_dom"/>
</dbReference>
<keyword evidence="1" id="KW-0479">Metal-binding</keyword>
<evidence type="ECO:0000259" key="2">
    <source>
        <dbReference type="Pfam" id="PF00814"/>
    </source>
</evidence>
<name>A0A6S6WD63_9PLEO</name>
<dbReference type="Pfam" id="PF00814">
    <property type="entry name" value="TsaD"/>
    <property type="match status" value="3"/>
</dbReference>
<feature type="domain" description="Gcp-like" evidence="2">
    <location>
        <begin position="321"/>
        <end position="449"/>
    </location>
</feature>
<comment type="subcellular location">
    <subcellularLocation>
        <location evidence="1">Mitochondrion</location>
    </subcellularLocation>
</comment>
<gene>
    <name evidence="3" type="ORF">PTTW11_09584</name>
</gene>
<comment type="cofactor">
    <cofactor evidence="1">
        <name>a divalent metal cation</name>
        <dbReference type="ChEBI" id="CHEBI:60240"/>
    </cofactor>
    <text evidence="1">Binds 1 divalent metal cation per subunit.</text>
</comment>
<comment type="similarity">
    <text evidence="1">Belongs to the KAE1 / TsaD family.</text>
</comment>
<organism evidence="3 4">
    <name type="scientific">Pyrenophora teres f. teres</name>
    <dbReference type="NCBI Taxonomy" id="97479"/>
    <lineage>
        <taxon>Eukaryota</taxon>
        <taxon>Fungi</taxon>
        <taxon>Dikarya</taxon>
        <taxon>Ascomycota</taxon>
        <taxon>Pezizomycotina</taxon>
        <taxon>Dothideomycetes</taxon>
        <taxon>Pleosporomycetidae</taxon>
        <taxon>Pleosporales</taxon>
        <taxon>Pleosporineae</taxon>
        <taxon>Pleosporaceae</taxon>
        <taxon>Pyrenophora</taxon>
    </lineage>
</organism>
<sequence>MTLAIETSCDDTSVAVVKKGCKNNRTTAQILFHRKVTSNNSEYQGVHPIVSLQSHQESLATLVGEAIRCLPMQDGGLPSEHDRTGPTPVDITTRTLPDFVSVTRGPGMRSNLFTGLDTAKGLAVAWQKPLIGVHHMQAHALTPRLVSALDAYKELNEPEAEYLPNGTVDRNPAQTHVSPDFPFLSVLASGGHTLLIHSASLTDHRVLGSTNDIAIGECLDKIARVVLPSEVLQATKSTMYGALLEDFAFPVSSREEPASHDTPTLTSNLPVNSADKYKYTSDHQYSWYEVPLNHEDSMLKNVTAWGWALNRPLSKSGGGIKINSLEMSFSGITTMVERIVRYGMDPITRKLNKKERAATDVSLEERRDLARETMRAAFEHVASRVVLSLQSQQELMEAKPAVVTAGGVAANSFFRHILASNLCAHGLSHVELYFPPSNFCTDNAAMIAWTGLEMFEAGHVDLLSIRAIRKWPLDNLLDPPSDG</sequence>
<dbReference type="Proteomes" id="UP000472372">
    <property type="component" value="Chromosome 9"/>
</dbReference>
<comment type="function">
    <text evidence="1">Required for the formation of a threonylcarbamoyl group on adenosine at position 37 (t(6)A37) in mitochondrial tRNAs that read codons beginning with adenine. Probably involved in the transfer of the threonylcarbamoyl moiety of threonylcarbamoyl-AMP (TC-AMP) to the N6 group of A37. Involved in mitochondrial genome maintenance.</text>
</comment>
<accession>A0A6S6WD63</accession>
<feature type="domain" description="Gcp-like" evidence="2">
    <location>
        <begin position="98"/>
        <end position="146"/>
    </location>
</feature>
<dbReference type="GO" id="GO:0005739">
    <property type="term" value="C:mitochondrion"/>
    <property type="evidence" value="ECO:0007669"/>
    <property type="project" value="UniProtKB-SubCell"/>
</dbReference>